<reference evidence="4" key="1">
    <citation type="submission" date="2021-01" db="EMBL/GenBank/DDBJ databases">
        <authorList>
            <person name="Corre E."/>
            <person name="Pelletier E."/>
            <person name="Niang G."/>
            <person name="Scheremetjew M."/>
            <person name="Finn R."/>
            <person name="Kale V."/>
            <person name="Holt S."/>
            <person name="Cochrane G."/>
            <person name="Meng A."/>
            <person name="Brown T."/>
            <person name="Cohen L."/>
        </authorList>
    </citation>
    <scope>NUCLEOTIDE SEQUENCE</scope>
    <source>
        <strain evidence="4">CCMP645</strain>
    </source>
</reference>
<dbReference type="PANTHER" id="PTHR31793">
    <property type="entry name" value="4-HYDROXYBENZOYL-COA THIOESTERASE FAMILY MEMBER"/>
    <property type="match status" value="1"/>
</dbReference>
<dbReference type="CDD" id="cd00586">
    <property type="entry name" value="4HBT"/>
    <property type="match status" value="1"/>
</dbReference>
<keyword evidence="1" id="KW-0378">Hydrolase</keyword>
<feature type="signal peptide" evidence="3">
    <location>
        <begin position="1"/>
        <end position="20"/>
    </location>
</feature>
<gene>
    <name evidence="4" type="ORF">PCAR00345_LOCUS36543</name>
</gene>
<sequence>MSTSMKVLHGLSMLLQAASSMVITTHPFALSKCARACPVARIGQNRNPKARAFSGLHMLSLPPTGTMGITVFIEDTDAFGIVYNANYLRFLERAVHGLLGLSRCGQIYRATGRLLRLESLEKVKFVSPAMLGDDLRVDISVLGLDPTDRLHVRASVRREADKQELWSCESATLSFRSGLESTPAWPASLPRPGPSDASEALSRAEDEADGQRVLAEMNEMCQTESAASSVSVQSDECDALGMISLHSALRYFERQRSNCIGGPLALARLQQDGIQVVVGRISETHLFSGLGGGHFGDKLAVRCGIVIRAKHTQVVFDQWLFCEASGRAIARAHVICLSLNMSTQRFAPIPFDLEARLLGAKTHESADV</sequence>
<evidence type="ECO:0008006" key="5">
    <source>
        <dbReference type="Google" id="ProtNLM"/>
    </source>
</evidence>
<dbReference type="InterPro" id="IPR029069">
    <property type="entry name" value="HotDog_dom_sf"/>
</dbReference>
<proteinExistence type="predicted"/>
<evidence type="ECO:0000313" key="4">
    <source>
        <dbReference type="EMBL" id="CAE0783839.1"/>
    </source>
</evidence>
<evidence type="ECO:0000256" key="2">
    <source>
        <dbReference type="SAM" id="MobiDB-lite"/>
    </source>
</evidence>
<dbReference type="Gene3D" id="3.10.129.10">
    <property type="entry name" value="Hotdog Thioesterase"/>
    <property type="match status" value="2"/>
</dbReference>
<feature type="region of interest" description="Disordered" evidence="2">
    <location>
        <begin position="182"/>
        <end position="207"/>
    </location>
</feature>
<evidence type="ECO:0000256" key="3">
    <source>
        <dbReference type="SAM" id="SignalP"/>
    </source>
</evidence>
<accession>A0A7S4FAZ3</accession>
<keyword evidence="3" id="KW-0732">Signal</keyword>
<protein>
    <recommendedName>
        <fullName evidence="5">Thioesterase domain-containing protein</fullName>
    </recommendedName>
</protein>
<evidence type="ECO:0000256" key="1">
    <source>
        <dbReference type="ARBA" id="ARBA00022801"/>
    </source>
</evidence>
<dbReference type="InterPro" id="IPR050563">
    <property type="entry name" value="4-hydroxybenzoyl-CoA_TE"/>
</dbReference>
<dbReference type="PANTHER" id="PTHR31793:SF37">
    <property type="entry name" value="ACYL-COA THIOESTER HYDROLASE YBGC"/>
    <property type="match status" value="1"/>
</dbReference>
<dbReference type="AlphaFoldDB" id="A0A7S4FAZ3"/>
<dbReference type="SUPFAM" id="SSF54637">
    <property type="entry name" value="Thioesterase/thiol ester dehydrase-isomerase"/>
    <property type="match status" value="2"/>
</dbReference>
<organism evidence="4">
    <name type="scientific">Chrysotila carterae</name>
    <name type="common">Marine alga</name>
    <name type="synonym">Syracosphaera carterae</name>
    <dbReference type="NCBI Taxonomy" id="13221"/>
    <lineage>
        <taxon>Eukaryota</taxon>
        <taxon>Haptista</taxon>
        <taxon>Haptophyta</taxon>
        <taxon>Prymnesiophyceae</taxon>
        <taxon>Isochrysidales</taxon>
        <taxon>Isochrysidaceae</taxon>
        <taxon>Chrysotila</taxon>
    </lineage>
</organism>
<dbReference type="Pfam" id="PF13279">
    <property type="entry name" value="4HBT_2"/>
    <property type="match status" value="1"/>
</dbReference>
<dbReference type="EMBL" id="HBIZ01058077">
    <property type="protein sequence ID" value="CAE0783839.1"/>
    <property type="molecule type" value="Transcribed_RNA"/>
</dbReference>
<name>A0A7S4FAZ3_CHRCT</name>
<dbReference type="GO" id="GO:0047617">
    <property type="term" value="F:fatty acyl-CoA hydrolase activity"/>
    <property type="evidence" value="ECO:0007669"/>
    <property type="project" value="TreeGrafter"/>
</dbReference>
<feature type="chain" id="PRO_5030615876" description="Thioesterase domain-containing protein" evidence="3">
    <location>
        <begin position="21"/>
        <end position="368"/>
    </location>
</feature>